<reference evidence="1 2" key="1">
    <citation type="submission" date="2018-03" db="EMBL/GenBank/DDBJ databases">
        <authorList>
            <person name="Nguyen K."/>
            <person name="Fouts D."/>
            <person name="Sutton G."/>
        </authorList>
    </citation>
    <scope>NUCLEOTIDE SEQUENCE [LARGE SCALE GENOMIC DNA]</scope>
    <source>
        <strain evidence="1 2">AU3578</strain>
    </source>
</reference>
<proteinExistence type="predicted"/>
<accession>A0AA44XYB5</accession>
<sequence length="88" mass="10126">MRVMRFSRGSVSSNCGFARRNAHCAADAALADSIVRKILKRVRRARRAAGYMFDARRRRPSHHFSHLSEIVWYAPLASARCSHWSTYC</sequence>
<comment type="caution">
    <text evidence="1">The sequence shown here is derived from an EMBL/GenBank/DDBJ whole genome shotgun (WGS) entry which is preliminary data.</text>
</comment>
<organism evidence="1 2">
    <name type="scientific">Burkholderia vietnamiensis</name>
    <dbReference type="NCBI Taxonomy" id="60552"/>
    <lineage>
        <taxon>Bacteria</taxon>
        <taxon>Pseudomonadati</taxon>
        <taxon>Pseudomonadota</taxon>
        <taxon>Betaproteobacteria</taxon>
        <taxon>Burkholderiales</taxon>
        <taxon>Burkholderiaceae</taxon>
        <taxon>Burkholderia</taxon>
        <taxon>Burkholderia cepacia complex</taxon>
    </lineage>
</organism>
<name>A0AA44XYB5_BURVI</name>
<evidence type="ECO:0000313" key="1">
    <source>
        <dbReference type="EMBL" id="PRH40385.1"/>
    </source>
</evidence>
<protein>
    <submittedName>
        <fullName evidence="1">Uncharacterized protein</fullName>
    </submittedName>
</protein>
<dbReference type="EMBL" id="PVHK01000157">
    <property type="protein sequence ID" value="PRH40385.1"/>
    <property type="molecule type" value="Genomic_DNA"/>
</dbReference>
<dbReference type="AlphaFoldDB" id="A0AA44XYB5"/>
<evidence type="ECO:0000313" key="2">
    <source>
        <dbReference type="Proteomes" id="UP000237632"/>
    </source>
</evidence>
<gene>
    <name evidence="1" type="ORF">C6T65_21580</name>
</gene>
<dbReference type="Proteomes" id="UP000237632">
    <property type="component" value="Unassembled WGS sequence"/>
</dbReference>